<feature type="chain" id="PRO_5009312157" evidence="1">
    <location>
        <begin position="20"/>
        <end position="98"/>
    </location>
</feature>
<dbReference type="AlphaFoldDB" id="A0A1I7YHJ5"/>
<evidence type="ECO:0000313" key="2">
    <source>
        <dbReference type="Proteomes" id="UP000095287"/>
    </source>
</evidence>
<name>A0A1I7YHJ5_9BILA</name>
<keyword evidence="1" id="KW-0732">Signal</keyword>
<proteinExistence type="predicted"/>
<sequence length="98" mass="10904">MQLLSTVLLFSLFLSVVASVPHMVYRPYLGRLAQMMADRLNAEGLFELRPVEDSREKKSKRSRCVINGGLSQGCDMSDMIFAKQQASKFSSFAGPGKK</sequence>
<dbReference type="Proteomes" id="UP000095287">
    <property type="component" value="Unplaced"/>
</dbReference>
<dbReference type="WBParaSite" id="L893_g16443.t1">
    <property type="protein sequence ID" value="L893_g16443.t1"/>
    <property type="gene ID" value="L893_g16443"/>
</dbReference>
<keyword evidence="2" id="KW-1185">Reference proteome</keyword>
<accession>A0A1I7YHJ5</accession>
<reference evidence="3" key="1">
    <citation type="submission" date="2016-11" db="UniProtKB">
        <authorList>
            <consortium name="WormBaseParasite"/>
        </authorList>
    </citation>
    <scope>IDENTIFICATION</scope>
</reference>
<evidence type="ECO:0000256" key="1">
    <source>
        <dbReference type="SAM" id="SignalP"/>
    </source>
</evidence>
<feature type="signal peptide" evidence="1">
    <location>
        <begin position="1"/>
        <end position="19"/>
    </location>
</feature>
<evidence type="ECO:0000313" key="3">
    <source>
        <dbReference type="WBParaSite" id="L893_g16443.t1"/>
    </source>
</evidence>
<protein>
    <submittedName>
        <fullName evidence="3">Uncharacterized protein</fullName>
    </submittedName>
</protein>
<organism evidence="2 3">
    <name type="scientific">Steinernema glaseri</name>
    <dbReference type="NCBI Taxonomy" id="37863"/>
    <lineage>
        <taxon>Eukaryota</taxon>
        <taxon>Metazoa</taxon>
        <taxon>Ecdysozoa</taxon>
        <taxon>Nematoda</taxon>
        <taxon>Chromadorea</taxon>
        <taxon>Rhabditida</taxon>
        <taxon>Tylenchina</taxon>
        <taxon>Panagrolaimomorpha</taxon>
        <taxon>Strongyloidoidea</taxon>
        <taxon>Steinernematidae</taxon>
        <taxon>Steinernema</taxon>
    </lineage>
</organism>